<feature type="region of interest" description="Disordered" evidence="13">
    <location>
        <begin position="1649"/>
        <end position="1683"/>
    </location>
</feature>
<dbReference type="Pfam" id="PF25969">
    <property type="entry name" value="NUDT9_N"/>
    <property type="match status" value="1"/>
</dbReference>
<dbReference type="InterPro" id="IPR015797">
    <property type="entry name" value="NUDIX_hydrolase-like_dom_sf"/>
</dbReference>
<evidence type="ECO:0000256" key="5">
    <source>
        <dbReference type="ARBA" id="ARBA00022568"/>
    </source>
</evidence>
<keyword evidence="3" id="KW-0813">Transport</keyword>
<feature type="transmembrane region" description="Helical" evidence="14">
    <location>
        <begin position="1120"/>
        <end position="1138"/>
    </location>
</feature>
<feature type="transmembrane region" description="Helical" evidence="14">
    <location>
        <begin position="1365"/>
        <end position="1387"/>
    </location>
</feature>
<name>A0A9D4HRW5_DREPO</name>
<feature type="domain" description="TRPM SLOG" evidence="16">
    <location>
        <begin position="487"/>
        <end position="730"/>
    </location>
</feature>
<dbReference type="InterPro" id="IPR050927">
    <property type="entry name" value="TRPM"/>
</dbReference>
<feature type="compositionally biased region" description="Basic and acidic residues" evidence="13">
    <location>
        <begin position="40"/>
        <end position="53"/>
    </location>
</feature>
<evidence type="ECO:0000256" key="1">
    <source>
        <dbReference type="ARBA" id="ARBA00004651"/>
    </source>
</evidence>
<reference evidence="18" key="1">
    <citation type="journal article" date="2019" name="bioRxiv">
        <title>The Genome of the Zebra Mussel, Dreissena polymorpha: A Resource for Invasive Species Research.</title>
        <authorList>
            <person name="McCartney M.A."/>
            <person name="Auch B."/>
            <person name="Kono T."/>
            <person name="Mallez S."/>
            <person name="Zhang Y."/>
            <person name="Obille A."/>
            <person name="Becker A."/>
            <person name="Abrahante J.E."/>
            <person name="Garbe J."/>
            <person name="Badalamenti J.P."/>
            <person name="Herman A."/>
            <person name="Mangelson H."/>
            <person name="Liachko I."/>
            <person name="Sullivan S."/>
            <person name="Sone E.D."/>
            <person name="Koren S."/>
            <person name="Silverstein K.A.T."/>
            <person name="Beckman K.B."/>
            <person name="Gohl D.M."/>
        </authorList>
    </citation>
    <scope>NUCLEOTIDE SEQUENCE</scope>
    <source>
        <strain evidence="18">Duluth1</strain>
        <tissue evidence="18">Whole animal</tissue>
    </source>
</reference>
<evidence type="ECO:0000256" key="14">
    <source>
        <dbReference type="SAM" id="Phobius"/>
    </source>
</evidence>
<dbReference type="EMBL" id="JAIWYP010000012">
    <property type="protein sequence ID" value="KAH3730857.1"/>
    <property type="molecule type" value="Genomic_DNA"/>
</dbReference>
<keyword evidence="9 14" id="KW-1133">Transmembrane helix</keyword>
<gene>
    <name evidence="18" type="ORF">DPMN_056856</name>
</gene>
<dbReference type="Pfam" id="PF18139">
    <property type="entry name" value="LSDAT_euk"/>
    <property type="match status" value="1"/>
</dbReference>
<feature type="transmembrane region" description="Helical" evidence="14">
    <location>
        <begin position="1328"/>
        <end position="1345"/>
    </location>
</feature>
<keyword evidence="8" id="KW-0106">Calcium</keyword>
<evidence type="ECO:0000256" key="4">
    <source>
        <dbReference type="ARBA" id="ARBA00022475"/>
    </source>
</evidence>
<accession>A0A9D4HRW5</accession>
<dbReference type="PANTHER" id="PTHR13800">
    <property type="entry name" value="TRANSIENT RECEPTOR POTENTIAL CATION CHANNEL, SUBFAMILY M, MEMBER 6"/>
    <property type="match status" value="1"/>
</dbReference>
<dbReference type="GO" id="GO:0099604">
    <property type="term" value="F:ligand-gated calcium channel activity"/>
    <property type="evidence" value="ECO:0007669"/>
    <property type="project" value="TreeGrafter"/>
</dbReference>
<keyword evidence="5" id="KW-0109">Calcium transport</keyword>
<feature type="transmembrane region" description="Helical" evidence="14">
    <location>
        <begin position="1497"/>
        <end position="1521"/>
    </location>
</feature>
<evidence type="ECO:0000256" key="8">
    <source>
        <dbReference type="ARBA" id="ARBA00022837"/>
    </source>
</evidence>
<feature type="region of interest" description="Disordered" evidence="13">
    <location>
        <begin position="33"/>
        <end position="64"/>
    </location>
</feature>
<evidence type="ECO:0000313" key="19">
    <source>
        <dbReference type="Proteomes" id="UP000828390"/>
    </source>
</evidence>
<feature type="compositionally biased region" description="Basic and acidic residues" evidence="13">
    <location>
        <begin position="967"/>
        <end position="983"/>
    </location>
</feature>
<dbReference type="SUPFAM" id="SSF55811">
    <property type="entry name" value="Nudix"/>
    <property type="match status" value="1"/>
</dbReference>
<dbReference type="PANTHER" id="PTHR13800:SF12">
    <property type="entry name" value="TRANSIENT RECEPTOR POTENTIAL CATION CHANNEL SUBFAMILY M MEMBER-LIKE 2"/>
    <property type="match status" value="1"/>
</dbReference>
<evidence type="ECO:0008006" key="20">
    <source>
        <dbReference type="Google" id="ProtNLM"/>
    </source>
</evidence>
<dbReference type="GO" id="GO:0005886">
    <property type="term" value="C:plasma membrane"/>
    <property type="evidence" value="ECO:0007669"/>
    <property type="project" value="UniProtKB-SubCell"/>
</dbReference>
<dbReference type="Pfam" id="PF25508">
    <property type="entry name" value="TRPM2"/>
    <property type="match status" value="1"/>
</dbReference>
<keyword evidence="7 14" id="KW-0812">Transmembrane</keyword>
<reference evidence="18" key="2">
    <citation type="submission" date="2020-11" db="EMBL/GenBank/DDBJ databases">
        <authorList>
            <person name="McCartney M.A."/>
            <person name="Auch B."/>
            <person name="Kono T."/>
            <person name="Mallez S."/>
            <person name="Becker A."/>
            <person name="Gohl D.M."/>
            <person name="Silverstein K.A.T."/>
            <person name="Koren S."/>
            <person name="Bechman K.B."/>
            <person name="Herman A."/>
            <person name="Abrahante J.E."/>
            <person name="Garbe J."/>
        </authorList>
    </citation>
    <scope>NUCLEOTIDE SEQUENCE</scope>
    <source>
        <strain evidence="18">Duluth1</strain>
        <tissue evidence="18">Whole animal</tissue>
    </source>
</reference>
<feature type="region of interest" description="Disordered" evidence="13">
    <location>
        <begin position="128"/>
        <end position="185"/>
    </location>
</feature>
<dbReference type="InterPro" id="IPR005821">
    <property type="entry name" value="Ion_trans_dom"/>
</dbReference>
<evidence type="ECO:0000256" key="6">
    <source>
        <dbReference type="ARBA" id="ARBA00022673"/>
    </source>
</evidence>
<keyword evidence="19" id="KW-1185">Reference proteome</keyword>
<feature type="compositionally biased region" description="Basic and acidic residues" evidence="13">
    <location>
        <begin position="1189"/>
        <end position="1206"/>
    </location>
</feature>
<feature type="transmembrane region" description="Helical" evidence="14">
    <location>
        <begin position="1297"/>
        <end position="1316"/>
    </location>
</feature>
<feature type="compositionally biased region" description="Acidic residues" evidence="13">
    <location>
        <begin position="143"/>
        <end position="160"/>
    </location>
</feature>
<feature type="domain" description="Ion transport" evidence="15">
    <location>
        <begin position="1233"/>
        <end position="1482"/>
    </location>
</feature>
<evidence type="ECO:0000256" key="11">
    <source>
        <dbReference type="ARBA" id="ARBA00023136"/>
    </source>
</evidence>
<keyword evidence="11 14" id="KW-0472">Membrane</keyword>
<comment type="caution">
    <text evidence="18">The sequence shown here is derived from an EMBL/GenBank/DDBJ whole genome shotgun (WGS) entry which is preliminary data.</text>
</comment>
<evidence type="ECO:0000259" key="15">
    <source>
        <dbReference type="Pfam" id="PF00520"/>
    </source>
</evidence>
<evidence type="ECO:0000256" key="3">
    <source>
        <dbReference type="ARBA" id="ARBA00022448"/>
    </source>
</evidence>
<dbReference type="Gene3D" id="3.90.79.10">
    <property type="entry name" value="Nucleoside Triphosphate Pyrophosphohydrolase"/>
    <property type="match status" value="1"/>
</dbReference>
<feature type="transmembrane region" description="Helical" evidence="14">
    <location>
        <begin position="1218"/>
        <end position="1239"/>
    </location>
</feature>
<keyword evidence="6" id="KW-0107">Calcium channel</keyword>
<feature type="region of interest" description="Disordered" evidence="13">
    <location>
        <begin position="1153"/>
        <end position="1206"/>
    </location>
</feature>
<evidence type="ECO:0000256" key="7">
    <source>
        <dbReference type="ARBA" id="ARBA00022692"/>
    </source>
</evidence>
<comment type="subcellular location">
    <subcellularLocation>
        <location evidence="1">Cell membrane</location>
        <topology evidence="1">Multi-pass membrane protein</topology>
    </subcellularLocation>
</comment>
<keyword evidence="12" id="KW-0407">Ion channel</keyword>
<comment type="similarity">
    <text evidence="2">Belongs to the transient receptor (TC 1.A.4) family. LTrpC subfamily. TRPM2 sub-subfamily.</text>
</comment>
<dbReference type="Pfam" id="PF00520">
    <property type="entry name" value="Ion_trans"/>
    <property type="match status" value="1"/>
</dbReference>
<dbReference type="Proteomes" id="UP000828390">
    <property type="component" value="Unassembled WGS sequence"/>
</dbReference>
<dbReference type="InterPro" id="IPR057366">
    <property type="entry name" value="TRPM-like"/>
</dbReference>
<keyword evidence="4" id="KW-1003">Cell membrane</keyword>
<evidence type="ECO:0000313" key="18">
    <source>
        <dbReference type="EMBL" id="KAH3730857.1"/>
    </source>
</evidence>
<evidence type="ECO:0000256" key="12">
    <source>
        <dbReference type="ARBA" id="ARBA00023303"/>
    </source>
</evidence>
<feature type="compositionally biased region" description="Basic and acidic residues" evidence="13">
    <location>
        <begin position="1664"/>
        <end position="1683"/>
    </location>
</feature>
<evidence type="ECO:0000259" key="16">
    <source>
        <dbReference type="Pfam" id="PF18139"/>
    </source>
</evidence>
<keyword evidence="10" id="KW-0406">Ion transport</keyword>
<evidence type="ECO:0000256" key="10">
    <source>
        <dbReference type="ARBA" id="ARBA00023065"/>
    </source>
</evidence>
<evidence type="ECO:0000256" key="13">
    <source>
        <dbReference type="SAM" id="MobiDB-lite"/>
    </source>
</evidence>
<organism evidence="18 19">
    <name type="scientific">Dreissena polymorpha</name>
    <name type="common">Zebra mussel</name>
    <name type="synonym">Mytilus polymorpha</name>
    <dbReference type="NCBI Taxonomy" id="45954"/>
    <lineage>
        <taxon>Eukaryota</taxon>
        <taxon>Metazoa</taxon>
        <taxon>Spiralia</taxon>
        <taxon>Lophotrochozoa</taxon>
        <taxon>Mollusca</taxon>
        <taxon>Bivalvia</taxon>
        <taxon>Autobranchia</taxon>
        <taxon>Heteroconchia</taxon>
        <taxon>Euheterodonta</taxon>
        <taxon>Imparidentia</taxon>
        <taxon>Neoheterodontei</taxon>
        <taxon>Myida</taxon>
        <taxon>Dreissenoidea</taxon>
        <taxon>Dreissenidae</taxon>
        <taxon>Dreissena</taxon>
    </lineage>
</organism>
<dbReference type="CDD" id="cd03670">
    <property type="entry name" value="NUDIX_ADPRase_Nudt9"/>
    <property type="match status" value="1"/>
</dbReference>
<protein>
    <recommendedName>
        <fullName evidence="20">Transient receptor potential cation channel subfamily M member 2</fullName>
    </recommendedName>
</protein>
<evidence type="ECO:0000259" key="17">
    <source>
        <dbReference type="Pfam" id="PF25508"/>
    </source>
</evidence>
<feature type="transmembrane region" description="Helical" evidence="14">
    <location>
        <begin position="1450"/>
        <end position="1476"/>
    </location>
</feature>
<feature type="domain" description="TRPM-like" evidence="17">
    <location>
        <begin position="826"/>
        <end position="1100"/>
    </location>
</feature>
<feature type="transmembrane region" description="Helical" evidence="14">
    <location>
        <begin position="1245"/>
        <end position="1270"/>
    </location>
</feature>
<evidence type="ECO:0000256" key="2">
    <source>
        <dbReference type="ARBA" id="ARBA00009501"/>
    </source>
</evidence>
<proteinExistence type="inferred from homology"/>
<evidence type="ECO:0000256" key="9">
    <source>
        <dbReference type="ARBA" id="ARBA00022989"/>
    </source>
</evidence>
<dbReference type="InterPro" id="IPR041491">
    <property type="entry name" value="TRPM_SLOG"/>
</dbReference>
<feature type="region of interest" description="Disordered" evidence="13">
    <location>
        <begin position="964"/>
        <end position="983"/>
    </location>
</feature>
<sequence>MYSYKRSLTAKQGHYYAQNTNCKMDISKPCSVAKNKGHRKESEGAKDDVDDKNLSGQNTEECDALERNYGMMERDEDEEDCEDEADSHDYGLMQDFAYTRQVMFVQNCTDPYSQTCTDPYSQNCTDPYSQNCTDPYPQPLPYSDEDEPVDEKQYDDDDDDVTNRGGDPNELFDRPAAVPESYDDVDNDVVDSSLLLQGSTDTINKSYDIEALKALMQHNSDLIAEQEARVDSIKERSLVGDFTDAQKILYPRVALRSPISSSMDMTISSKKDISAEQEQPIEEVIVPSKNKPVMLNQVNYNPSSNKSTTKETSESVNSEVWSVDAEMESCVDGFQKHVKFHNQDITNSNESCNEGKLSTQDKCGSVLAEMKNSNKSKELRYERSLSHQHKFSNVMAEMKKLHSVEYDEETSWIRKHIKMRECSYLIPENEKGNQCMCDYKHIEHNESAKNKPVGADMKWDYKRHSKQKMTNAFGEIEFVGYGGNIGKYIRVDVDTKMNHMLELMMNVWGLDKPNLLISVTGGAKNFQMNKRLRDTFRRGLMKTALTTGAWIVTGGTHAGVMKHVGEAVKDFGIASTSKNPIIAIGIAPWGCIQNRESLIEEKSEGLWPANYRIEKEQKFKESFLDPNHSHFILVDNATQHKFAMEIPFRAKLEKEIAQIKTETGENAVSVPIVLLVLEGGPGTLETVHQAIQNNTPSVIVKGSNRAADILAYAYLNAKEEEIEVKDQVGKKQKKMRRYMEDSVELTVREMVEREFGSNKIAIHLDWIKECLEKCDLISVFDLDSKTGVKEIDVIMLQALLKANKNQVMDQLRLALAWNRIDVAKSDIFTDDKQWPTGRLDDVMFSAIQLNRVDFIELFLDHGVSLKEFLTKKRLLQLYNRIPNNCLLRSLLTKIKNRDAPKRKNFSLLDVGLLIQSLMGDTFHPNYLTNKAYSFLDVDYILDDEAPPKTAKTGLKDIATVMLNPARSPDHTDGKLKKSDEKPLPDFEQPFQDLFIWSILMIQQDMAKTFWVEGKDAIAAALVGYNLLKMLKNKTDDTELVITIQGCLDEWSELAVGVLSECHTTDEHKAQDLLVRELSNWGDTTCMLIAVKADNKEFISQTACQSLLNSIWHGRLAQENSIYRLLICMFCPFLIVPLLKFNVHMDLSSNPDHPQALGQGSLGRNGGTKLEPSQRPPSALKGQKQQPKLNKMESRSSMKSEHTVQNKPNTHEILPRQKLYYFFTAPVIIFMYNVLSYIVFLSLYTYILIFNFTPTVSAAEMVLIVWVFTIFMEEVRQVVTSSSTTLFSKLQSYTTDTWNIVDIITIGLFIIGIILRFLPFKNTFETARVFLALNFISFFLRLLHIFSVHKRLGPKLVMIGKMVQDLMYFLVILMVFIVSYAIASHSILYPNSPLSWSTVSQVIRKSYWNIYGELFLDEIEGDPNCSFDEILWSNGTSPRCPSDVGKVVVPILMGVYMMFANVLLLNLLIAMFSYTFQSVQDNTDKHWCFQRYSLIYEYYTRPVLCPPLILFVHIILLFKYIATLLCCKTLQNQKADNDFRRKFKHERELVQWENVIADAYHQKREKKEFQSMEFKVSSSNETLKALINRIDDLTEQQHQFGQLSLTTGPAEVRDLVTPLSPRSVEVKLPPKLDSRLAGLEHQIQWIVETLKKNSPGANNLPPTPEELREKEKRRQERKAQEDKQRIEKLFEEQFRTHFRARMSPYLASDVVRFSVPDDKVPWGTSYPEYSPSVYTALEVLRRPTWADPDIMRKKSQDRSSTISMFNKDDTVFNVCRRSFMGEYQVVDGLPLNPKGRTGLQGRGLLGRWGPNLAGDPLVSRWKMDEGGNRVVQEGKPVLEFVAVLRTDNQQWALPGAILCDPNISPIDHLKAEFTEEALGTLEHGKSERHLHKKLKRLWTKGVKIYEGYADDQRNTDNAWLETQVFIYHDHDGNLLKHLHLRAGESVELASWLTVSSKISMHGMHLYFLKLAAKHLDAYF</sequence>